<feature type="region of interest" description="Disordered" evidence="1">
    <location>
        <begin position="1"/>
        <end position="32"/>
    </location>
</feature>
<gene>
    <name evidence="2" type="ORF">AV530_011323</name>
</gene>
<protein>
    <submittedName>
        <fullName evidence="2">Uncharacterized protein</fullName>
    </submittedName>
</protein>
<dbReference type="EMBL" id="LSYS01002427">
    <property type="protein sequence ID" value="OPJ86149.1"/>
    <property type="molecule type" value="Genomic_DNA"/>
</dbReference>
<keyword evidence="3" id="KW-1185">Reference proteome</keyword>
<dbReference type="Proteomes" id="UP000190648">
    <property type="component" value="Unassembled WGS sequence"/>
</dbReference>
<dbReference type="AlphaFoldDB" id="A0A1V4KNZ3"/>
<evidence type="ECO:0000256" key="1">
    <source>
        <dbReference type="SAM" id="MobiDB-lite"/>
    </source>
</evidence>
<proteinExistence type="predicted"/>
<organism evidence="2 3">
    <name type="scientific">Patagioenas fasciata monilis</name>
    <dbReference type="NCBI Taxonomy" id="372326"/>
    <lineage>
        <taxon>Eukaryota</taxon>
        <taxon>Metazoa</taxon>
        <taxon>Chordata</taxon>
        <taxon>Craniata</taxon>
        <taxon>Vertebrata</taxon>
        <taxon>Euteleostomi</taxon>
        <taxon>Archelosauria</taxon>
        <taxon>Archosauria</taxon>
        <taxon>Dinosauria</taxon>
        <taxon>Saurischia</taxon>
        <taxon>Theropoda</taxon>
        <taxon>Coelurosauria</taxon>
        <taxon>Aves</taxon>
        <taxon>Neognathae</taxon>
        <taxon>Neoaves</taxon>
        <taxon>Columbimorphae</taxon>
        <taxon>Columbiformes</taxon>
        <taxon>Columbidae</taxon>
        <taxon>Patagioenas</taxon>
    </lineage>
</organism>
<evidence type="ECO:0000313" key="2">
    <source>
        <dbReference type="EMBL" id="OPJ86149.1"/>
    </source>
</evidence>
<sequence length="95" mass="10928">MFQRRSNPPAEDLWKKPDLLTNSQHSRLPDPRYQAAPCRTAAVGTPACLQDFLIPDGSRRTRKCMVYTRFCSRKTLQSGQVPVWQMVEMYQAALL</sequence>
<reference evidence="2 3" key="1">
    <citation type="submission" date="2016-02" db="EMBL/GenBank/DDBJ databases">
        <title>Band-tailed pigeon sequencing and assembly.</title>
        <authorList>
            <person name="Soares A.E."/>
            <person name="Novak B.J."/>
            <person name="Rice E.S."/>
            <person name="O'Connell B."/>
            <person name="Chang D."/>
            <person name="Weber S."/>
            <person name="Shapiro B."/>
        </authorList>
    </citation>
    <scope>NUCLEOTIDE SEQUENCE [LARGE SCALE GENOMIC DNA]</scope>
    <source>
        <strain evidence="2">BTP2013</strain>
        <tissue evidence="2">Blood</tissue>
    </source>
</reference>
<accession>A0A1V4KNZ3</accession>
<name>A0A1V4KNZ3_PATFA</name>
<comment type="caution">
    <text evidence="2">The sequence shown here is derived from an EMBL/GenBank/DDBJ whole genome shotgun (WGS) entry which is preliminary data.</text>
</comment>
<evidence type="ECO:0000313" key="3">
    <source>
        <dbReference type="Proteomes" id="UP000190648"/>
    </source>
</evidence>